<sequence>MYGSKNMAKLNLLIDCSLLCRKYTKHFISKLDHSLKVRHKILADGPVLALEKKINSGKLQEDEVQLNIAYQLQRVYDDIKHYKPTEKRFI</sequence>
<evidence type="ECO:0000313" key="2">
    <source>
        <dbReference type="Proteomes" id="UP001162156"/>
    </source>
</evidence>
<dbReference type="Proteomes" id="UP001162156">
    <property type="component" value="Unassembled WGS sequence"/>
</dbReference>
<comment type="caution">
    <text evidence="1">The sequence shown here is derived from an EMBL/GenBank/DDBJ whole genome shotgun (WGS) entry which is preliminary data.</text>
</comment>
<organism evidence="1 2">
    <name type="scientific">Rhamnusium bicolor</name>
    <dbReference type="NCBI Taxonomy" id="1586634"/>
    <lineage>
        <taxon>Eukaryota</taxon>
        <taxon>Metazoa</taxon>
        <taxon>Ecdysozoa</taxon>
        <taxon>Arthropoda</taxon>
        <taxon>Hexapoda</taxon>
        <taxon>Insecta</taxon>
        <taxon>Pterygota</taxon>
        <taxon>Neoptera</taxon>
        <taxon>Endopterygota</taxon>
        <taxon>Coleoptera</taxon>
        <taxon>Polyphaga</taxon>
        <taxon>Cucujiformia</taxon>
        <taxon>Chrysomeloidea</taxon>
        <taxon>Cerambycidae</taxon>
        <taxon>Lepturinae</taxon>
        <taxon>Rhagiini</taxon>
        <taxon>Rhamnusium</taxon>
    </lineage>
</organism>
<dbReference type="EMBL" id="JANEYF010005528">
    <property type="protein sequence ID" value="KAJ8927823.1"/>
    <property type="molecule type" value="Genomic_DNA"/>
</dbReference>
<name>A0AAV8WN10_9CUCU</name>
<dbReference type="AlphaFoldDB" id="A0AAV8WN10"/>
<gene>
    <name evidence="1" type="ORF">NQ314_019705</name>
</gene>
<accession>A0AAV8WN10</accession>
<evidence type="ECO:0000313" key="1">
    <source>
        <dbReference type="EMBL" id="KAJ8927823.1"/>
    </source>
</evidence>
<proteinExistence type="predicted"/>
<protein>
    <submittedName>
        <fullName evidence="1">Uncharacterized protein</fullName>
    </submittedName>
</protein>
<keyword evidence="2" id="KW-1185">Reference proteome</keyword>
<reference evidence="1" key="1">
    <citation type="journal article" date="2023" name="Insect Mol. Biol.">
        <title>Genome sequencing provides insights into the evolution of gene families encoding plant cell wall-degrading enzymes in longhorned beetles.</title>
        <authorList>
            <person name="Shin N.R."/>
            <person name="Okamura Y."/>
            <person name="Kirsch R."/>
            <person name="Pauchet Y."/>
        </authorList>
    </citation>
    <scope>NUCLEOTIDE SEQUENCE</scope>
    <source>
        <strain evidence="1">RBIC_L_NR</strain>
    </source>
</reference>